<dbReference type="Proteomes" id="UP000029120">
    <property type="component" value="Chromosome 7"/>
</dbReference>
<name>A0A087GG43_ARAAL</name>
<dbReference type="AlphaFoldDB" id="A0A087GG43"/>
<sequence length="147" mass="16412">MVSGEANKSGDGSRQSSARKREEEPSVIAAATNVAAQGDITKDKKMLETILKEQKEQTKINEATSKEMKALSRRKRERPDTTRLRARMDPQRLNFSAPRTTRRNLDNLPPPPPHRELDKSPERIVEISDGDQPAPQKLARTEGADGT</sequence>
<gene>
    <name evidence="2" type="ordered locus">AALP_Aa7g056000</name>
</gene>
<dbReference type="EMBL" id="CM002875">
    <property type="protein sequence ID" value="KFK28845.1"/>
    <property type="molecule type" value="Genomic_DNA"/>
</dbReference>
<organism evidence="2 3">
    <name type="scientific">Arabis alpina</name>
    <name type="common">Alpine rock-cress</name>
    <dbReference type="NCBI Taxonomy" id="50452"/>
    <lineage>
        <taxon>Eukaryota</taxon>
        <taxon>Viridiplantae</taxon>
        <taxon>Streptophyta</taxon>
        <taxon>Embryophyta</taxon>
        <taxon>Tracheophyta</taxon>
        <taxon>Spermatophyta</taxon>
        <taxon>Magnoliopsida</taxon>
        <taxon>eudicotyledons</taxon>
        <taxon>Gunneridae</taxon>
        <taxon>Pentapetalae</taxon>
        <taxon>rosids</taxon>
        <taxon>malvids</taxon>
        <taxon>Brassicales</taxon>
        <taxon>Brassicaceae</taxon>
        <taxon>Arabideae</taxon>
        <taxon>Arabis</taxon>
    </lineage>
</organism>
<keyword evidence="3" id="KW-1185">Reference proteome</keyword>
<dbReference type="Gramene" id="KFK28845">
    <property type="protein sequence ID" value="KFK28845"/>
    <property type="gene ID" value="AALP_AA7G056000"/>
</dbReference>
<feature type="compositionally biased region" description="Basic and acidic residues" evidence="1">
    <location>
        <begin position="58"/>
        <end position="70"/>
    </location>
</feature>
<feature type="region of interest" description="Disordered" evidence="1">
    <location>
        <begin position="58"/>
        <end position="147"/>
    </location>
</feature>
<accession>A0A087GG43</accession>
<evidence type="ECO:0000313" key="3">
    <source>
        <dbReference type="Proteomes" id="UP000029120"/>
    </source>
</evidence>
<feature type="compositionally biased region" description="Basic and acidic residues" evidence="1">
    <location>
        <begin position="113"/>
        <end position="126"/>
    </location>
</feature>
<evidence type="ECO:0000313" key="2">
    <source>
        <dbReference type="EMBL" id="KFK28845.1"/>
    </source>
</evidence>
<evidence type="ECO:0000256" key="1">
    <source>
        <dbReference type="SAM" id="MobiDB-lite"/>
    </source>
</evidence>
<feature type="region of interest" description="Disordered" evidence="1">
    <location>
        <begin position="1"/>
        <end position="28"/>
    </location>
</feature>
<feature type="compositionally biased region" description="Basic and acidic residues" evidence="1">
    <location>
        <begin position="77"/>
        <end position="90"/>
    </location>
</feature>
<proteinExistence type="predicted"/>
<reference evidence="3" key="1">
    <citation type="journal article" date="2015" name="Nat. Plants">
        <title>Genome expansion of Arabis alpina linked with retrotransposition and reduced symmetric DNA methylation.</title>
        <authorList>
            <person name="Willing E.M."/>
            <person name="Rawat V."/>
            <person name="Mandakova T."/>
            <person name="Maumus F."/>
            <person name="James G.V."/>
            <person name="Nordstroem K.J."/>
            <person name="Becker C."/>
            <person name="Warthmann N."/>
            <person name="Chica C."/>
            <person name="Szarzynska B."/>
            <person name="Zytnicki M."/>
            <person name="Albani M.C."/>
            <person name="Kiefer C."/>
            <person name="Bergonzi S."/>
            <person name="Castaings L."/>
            <person name="Mateos J.L."/>
            <person name="Berns M.C."/>
            <person name="Bujdoso N."/>
            <person name="Piofczyk T."/>
            <person name="de Lorenzo L."/>
            <person name="Barrero-Sicilia C."/>
            <person name="Mateos I."/>
            <person name="Piednoel M."/>
            <person name="Hagmann J."/>
            <person name="Chen-Min-Tao R."/>
            <person name="Iglesias-Fernandez R."/>
            <person name="Schuster S.C."/>
            <person name="Alonso-Blanco C."/>
            <person name="Roudier F."/>
            <person name="Carbonero P."/>
            <person name="Paz-Ares J."/>
            <person name="Davis S.J."/>
            <person name="Pecinka A."/>
            <person name="Quesneville H."/>
            <person name="Colot V."/>
            <person name="Lysak M.A."/>
            <person name="Weigel D."/>
            <person name="Coupland G."/>
            <person name="Schneeberger K."/>
        </authorList>
    </citation>
    <scope>NUCLEOTIDE SEQUENCE [LARGE SCALE GENOMIC DNA]</scope>
    <source>
        <strain evidence="3">cv. Pajares</strain>
    </source>
</reference>
<protein>
    <submittedName>
        <fullName evidence="2">Uncharacterized protein</fullName>
    </submittedName>
</protein>